<evidence type="ECO:0000313" key="1">
    <source>
        <dbReference type="EMBL" id="TPX35659.1"/>
    </source>
</evidence>
<gene>
    <name evidence="1" type="ORF">SmJEL517_g01942</name>
</gene>
<dbReference type="SUPFAM" id="SSF52047">
    <property type="entry name" value="RNI-like"/>
    <property type="match status" value="1"/>
</dbReference>
<dbReference type="OrthoDB" id="10329810at2759"/>
<evidence type="ECO:0000313" key="2">
    <source>
        <dbReference type="Proteomes" id="UP000319731"/>
    </source>
</evidence>
<dbReference type="Proteomes" id="UP000319731">
    <property type="component" value="Unassembled WGS sequence"/>
</dbReference>
<dbReference type="RefSeq" id="XP_031026091.1">
    <property type="nucleotide sequence ID" value="XM_031167870.1"/>
</dbReference>
<dbReference type="GeneID" id="42003167"/>
<evidence type="ECO:0008006" key="3">
    <source>
        <dbReference type="Google" id="ProtNLM"/>
    </source>
</evidence>
<dbReference type="EMBL" id="QEAO01000007">
    <property type="protein sequence ID" value="TPX35659.1"/>
    <property type="molecule type" value="Genomic_DNA"/>
</dbReference>
<reference evidence="1 2" key="1">
    <citation type="journal article" date="2019" name="Sci. Rep.">
        <title>Comparative genomics of chytrid fungi reveal insights into the obligate biotrophic and pathogenic lifestyle of Synchytrium endobioticum.</title>
        <authorList>
            <person name="van de Vossenberg B.T.L.H."/>
            <person name="Warris S."/>
            <person name="Nguyen H.D.T."/>
            <person name="van Gent-Pelzer M.P.E."/>
            <person name="Joly D.L."/>
            <person name="van de Geest H.C."/>
            <person name="Bonants P.J.M."/>
            <person name="Smith D.S."/>
            <person name="Levesque C.A."/>
            <person name="van der Lee T.A.J."/>
        </authorList>
    </citation>
    <scope>NUCLEOTIDE SEQUENCE [LARGE SCALE GENOMIC DNA]</scope>
    <source>
        <strain evidence="1 2">JEL517</strain>
    </source>
</reference>
<name>A0A507C914_9FUNG</name>
<sequence length="419" mass="47208">MPNLLDLPDELLWNCFIQTTPTTVYQKLPLVCKELHVLVNARKPTALIELKVVDFATDRSFGKMPRFQFRKSFCARASLGPLRPAAVAVEVTVSDLIVKAYLETLQDFLRPILETQAGRPLLFEFASLALQTPLAADVIARIAENIKPNKVILPRWDVDTLRALPATMTYSLEIDETSANFILKEADVEVLTRFTNLTKLHLTNTKFKQLRNGIQDTALIPLQRTKIKTLTVNSGSQVAGSVDGLWKTIANISSLEHFDVSVFGQPHDTNVASQKTMFDLLKKMKNLVHARLPSVLTPEFWNSLPSYFAEDSLIQEERRVSSDALQLKSLFIRLSNPTEADLIVVVHSIARVFPCLDSLSFWIKGGSVEYPVFWTMVEGLEKKTQVGRLTYHLPEELHARLVPMVIVPAAFRIKLEMKS</sequence>
<dbReference type="Gene3D" id="3.80.10.10">
    <property type="entry name" value="Ribonuclease Inhibitor"/>
    <property type="match status" value="1"/>
</dbReference>
<dbReference type="AlphaFoldDB" id="A0A507C914"/>
<keyword evidence="2" id="KW-1185">Reference proteome</keyword>
<dbReference type="InterPro" id="IPR032675">
    <property type="entry name" value="LRR_dom_sf"/>
</dbReference>
<protein>
    <recommendedName>
        <fullName evidence="3">F-box domain-containing protein</fullName>
    </recommendedName>
</protein>
<comment type="caution">
    <text evidence="1">The sequence shown here is derived from an EMBL/GenBank/DDBJ whole genome shotgun (WGS) entry which is preliminary data.</text>
</comment>
<proteinExistence type="predicted"/>
<accession>A0A507C914</accession>
<organism evidence="1 2">
    <name type="scientific">Synchytrium microbalum</name>
    <dbReference type="NCBI Taxonomy" id="1806994"/>
    <lineage>
        <taxon>Eukaryota</taxon>
        <taxon>Fungi</taxon>
        <taxon>Fungi incertae sedis</taxon>
        <taxon>Chytridiomycota</taxon>
        <taxon>Chytridiomycota incertae sedis</taxon>
        <taxon>Chytridiomycetes</taxon>
        <taxon>Synchytriales</taxon>
        <taxon>Synchytriaceae</taxon>
        <taxon>Synchytrium</taxon>
    </lineage>
</organism>